<dbReference type="Proteomes" id="UP000436006">
    <property type="component" value="Unassembled WGS sequence"/>
</dbReference>
<evidence type="ECO:0000313" key="4">
    <source>
        <dbReference type="Proteomes" id="UP000436006"/>
    </source>
</evidence>
<proteinExistence type="inferred from homology"/>
<organism evidence="3 4">
    <name type="scientific">Spirosoma arboris</name>
    <dbReference type="NCBI Taxonomy" id="2682092"/>
    <lineage>
        <taxon>Bacteria</taxon>
        <taxon>Pseudomonadati</taxon>
        <taxon>Bacteroidota</taxon>
        <taxon>Cytophagia</taxon>
        <taxon>Cytophagales</taxon>
        <taxon>Cytophagaceae</taxon>
        <taxon>Spirosoma</taxon>
    </lineage>
</organism>
<dbReference type="InterPro" id="IPR052042">
    <property type="entry name" value="Tail_sheath_structural"/>
</dbReference>
<accession>A0A7K1SI48</accession>
<reference evidence="3 4" key="1">
    <citation type="submission" date="2019-12" db="EMBL/GenBank/DDBJ databases">
        <title>Spirosoma sp. HMF4905 genome sequencing and assembly.</title>
        <authorList>
            <person name="Kang H."/>
            <person name="Cha I."/>
            <person name="Kim H."/>
            <person name="Joh K."/>
        </authorList>
    </citation>
    <scope>NUCLEOTIDE SEQUENCE [LARGE SCALE GENOMIC DNA]</scope>
    <source>
        <strain evidence="3 4">HMF4905</strain>
    </source>
</reference>
<sequence>MFYANGGGRCFIISVGLYPASAVGIKSDDIANGLAELEKEDEPTIILLPDAVSVDKGPYALQQTALGQCATLKDRVAICDLVKTTDFVAFDKEIANFRTSIGINDLKYGAAYGPWINANIQRQIWRRNLSLKRDGIGTDIQLESLTTDADILNLIRDIKLVEQASTSVINGVTAITGSADKTLDDSLQAALDAYRATNDASTAAQLVTALQQFTGLTLSVLQAIQSLNEQPDVAGSKFEIKKTIASYLKGSTLNNSITTLVSHSVLQGANAAAKTAAQKAADDAKTAADDAKTAADKAKTDADADPANAGLAVDAKAKADAKIAADQVKADADAYLAAITISSAAPIANVVQTGATLDATAKLLGFADGATLLKDVSQKAAVTAQYPATVDSLKKRADVIEGAAYFALTDALQMISSIQSSINEFEKSLNDTLLAAFGKFKELVNKGGEALNQLPPSGAVAGIYAKTDNERGVWKAPANVSLNAVISPMVKVSQTQQGAYNVDVNAGKSINIIRAFPGKGTLVWGARTLAGNDNEWRYVPVRRLFNFIEESVKKATEQFVFEPNDANTWVKMQSMIENFLTTLWRQGALQGVKPEHAFYVAVGLGKTMTALDILEGRMNLEIGLVAVRPAEFIILKFSHKMAES</sequence>
<dbReference type="Pfam" id="PF17482">
    <property type="entry name" value="Phage_sheath_1C"/>
    <property type="match status" value="1"/>
</dbReference>
<dbReference type="InterPro" id="IPR020287">
    <property type="entry name" value="Tail_sheath_C"/>
</dbReference>
<dbReference type="Gene3D" id="3.40.50.11780">
    <property type="match status" value="2"/>
</dbReference>
<gene>
    <name evidence="3" type="ORF">GO755_25920</name>
</gene>
<protein>
    <submittedName>
        <fullName evidence="3">Phage tail protein</fullName>
    </submittedName>
</protein>
<dbReference type="EMBL" id="WPIN01000011">
    <property type="protein sequence ID" value="MVM33501.1"/>
    <property type="molecule type" value="Genomic_DNA"/>
</dbReference>
<evidence type="ECO:0000259" key="2">
    <source>
        <dbReference type="Pfam" id="PF17482"/>
    </source>
</evidence>
<feature type="domain" description="Tail sheath protein C-terminal" evidence="2">
    <location>
        <begin position="533"/>
        <end position="637"/>
    </location>
</feature>
<keyword evidence="4" id="KW-1185">Reference proteome</keyword>
<comment type="caution">
    <text evidence="3">The sequence shown here is derived from an EMBL/GenBank/DDBJ whole genome shotgun (WGS) entry which is preliminary data.</text>
</comment>
<dbReference type="PANTHER" id="PTHR35861">
    <property type="match status" value="1"/>
</dbReference>
<evidence type="ECO:0000313" key="3">
    <source>
        <dbReference type="EMBL" id="MVM33501.1"/>
    </source>
</evidence>
<comment type="similarity">
    <text evidence="1">Belongs to the myoviridae tail sheath protein family.</text>
</comment>
<name>A0A7K1SI48_9BACT</name>
<dbReference type="AlphaFoldDB" id="A0A7K1SI48"/>
<dbReference type="PANTHER" id="PTHR35861:SF1">
    <property type="entry name" value="PHAGE TAIL SHEATH PROTEIN"/>
    <property type="match status" value="1"/>
</dbReference>
<evidence type="ECO:0000256" key="1">
    <source>
        <dbReference type="ARBA" id="ARBA00008005"/>
    </source>
</evidence>